<sequence length="133" mass="15540">MKYFYAFSMALMIIVGLLLGKHDQEEQAFMDDLLLHQPIDIEEVEAMYWERKEIDINKNIIKAFNNYPANQIAVKNIDESEAELGFKLQEGIMIRLLYSDGNLFVKRNDVGEGEICYQLKETIEPVEDLFTNR</sequence>
<protein>
    <submittedName>
        <fullName evidence="1">Uncharacterized protein</fullName>
    </submittedName>
</protein>
<dbReference type="KEGG" id="grc:GI584_09695"/>
<dbReference type="AlphaFoldDB" id="A0A5Q2THF0"/>
<gene>
    <name evidence="1" type="ORF">GI584_09695</name>
</gene>
<name>A0A5Q2THF0_9BACI</name>
<reference evidence="1 2" key="1">
    <citation type="submission" date="2019-11" db="EMBL/GenBank/DDBJ databases">
        <title>Gracilibacillus salitolerans sp. nov., a moderate halophile isolated from a saline soil in northwest China.</title>
        <authorList>
            <person name="Gan L."/>
        </authorList>
    </citation>
    <scope>NUCLEOTIDE SEQUENCE [LARGE SCALE GENOMIC DNA]</scope>
    <source>
        <strain evidence="1 2">SCU50</strain>
    </source>
</reference>
<organism evidence="1 2">
    <name type="scientific">Gracilibacillus salitolerans</name>
    <dbReference type="NCBI Taxonomy" id="2663022"/>
    <lineage>
        <taxon>Bacteria</taxon>
        <taxon>Bacillati</taxon>
        <taxon>Bacillota</taxon>
        <taxon>Bacilli</taxon>
        <taxon>Bacillales</taxon>
        <taxon>Bacillaceae</taxon>
        <taxon>Gracilibacillus</taxon>
    </lineage>
</organism>
<evidence type="ECO:0000313" key="1">
    <source>
        <dbReference type="EMBL" id="QGH34279.1"/>
    </source>
</evidence>
<proteinExistence type="predicted"/>
<accession>A0A5Q2THF0</accession>
<dbReference type="RefSeq" id="WP_153791106.1">
    <property type="nucleotide sequence ID" value="NZ_CP045915.1"/>
</dbReference>
<dbReference type="Proteomes" id="UP000339690">
    <property type="component" value="Chromosome"/>
</dbReference>
<keyword evidence="2" id="KW-1185">Reference proteome</keyword>
<evidence type="ECO:0000313" key="2">
    <source>
        <dbReference type="Proteomes" id="UP000339690"/>
    </source>
</evidence>
<dbReference type="EMBL" id="CP045915">
    <property type="protein sequence ID" value="QGH34279.1"/>
    <property type="molecule type" value="Genomic_DNA"/>
</dbReference>